<sequence length="176" mass="19030">RAAAPAHAAVAAVAVAAAARAVGSSSRWPGPRRSSGAAVVVSARGGDDEDGARPRRRRRRRGTADASGKSAGALGDPLLAELELDSVGGCDCQLILDTMTEVDDLLTPEECDYFVEKAEAYAAREGWDAEQHDKYETRDVKVRKLGDTPLKLWMKKVQEPLCDIVSREFKLPREKV</sequence>
<evidence type="ECO:0000256" key="1">
    <source>
        <dbReference type="SAM" id="MobiDB-lite"/>
    </source>
</evidence>
<dbReference type="Proteomes" id="UP001189429">
    <property type="component" value="Unassembled WGS sequence"/>
</dbReference>
<comment type="caution">
    <text evidence="2">The sequence shown here is derived from an EMBL/GenBank/DDBJ whole genome shotgun (WGS) entry which is preliminary data.</text>
</comment>
<protein>
    <submittedName>
        <fullName evidence="2">Uncharacterized protein</fullName>
    </submittedName>
</protein>
<feature type="non-terminal residue" evidence="2">
    <location>
        <position position="176"/>
    </location>
</feature>
<keyword evidence="3" id="KW-1185">Reference proteome</keyword>
<dbReference type="EMBL" id="CAUYUJ010020605">
    <property type="protein sequence ID" value="CAK0899436.1"/>
    <property type="molecule type" value="Genomic_DNA"/>
</dbReference>
<organism evidence="2 3">
    <name type="scientific">Prorocentrum cordatum</name>
    <dbReference type="NCBI Taxonomy" id="2364126"/>
    <lineage>
        <taxon>Eukaryota</taxon>
        <taxon>Sar</taxon>
        <taxon>Alveolata</taxon>
        <taxon>Dinophyceae</taxon>
        <taxon>Prorocentrales</taxon>
        <taxon>Prorocentraceae</taxon>
        <taxon>Prorocentrum</taxon>
    </lineage>
</organism>
<evidence type="ECO:0000313" key="3">
    <source>
        <dbReference type="Proteomes" id="UP001189429"/>
    </source>
</evidence>
<feature type="region of interest" description="Disordered" evidence="1">
    <location>
        <begin position="24"/>
        <end position="70"/>
    </location>
</feature>
<feature type="compositionally biased region" description="Low complexity" evidence="1">
    <location>
        <begin position="24"/>
        <end position="36"/>
    </location>
</feature>
<gene>
    <name evidence="2" type="ORF">PCOR1329_LOCUS76940</name>
</gene>
<proteinExistence type="predicted"/>
<name>A0ABN9XI72_9DINO</name>
<reference evidence="2" key="1">
    <citation type="submission" date="2023-10" db="EMBL/GenBank/DDBJ databases">
        <authorList>
            <person name="Chen Y."/>
            <person name="Shah S."/>
            <person name="Dougan E. K."/>
            <person name="Thang M."/>
            <person name="Chan C."/>
        </authorList>
    </citation>
    <scope>NUCLEOTIDE SEQUENCE [LARGE SCALE GENOMIC DNA]</scope>
</reference>
<feature type="non-terminal residue" evidence="2">
    <location>
        <position position="1"/>
    </location>
</feature>
<accession>A0ABN9XI72</accession>
<evidence type="ECO:0000313" key="2">
    <source>
        <dbReference type="EMBL" id="CAK0899436.1"/>
    </source>
</evidence>